<gene>
    <name evidence="3" type="ORF">MWH26_16805</name>
</gene>
<accession>A0ABY4J7N6</accession>
<keyword evidence="4" id="KW-1185">Reference proteome</keyword>
<evidence type="ECO:0000313" key="3">
    <source>
        <dbReference type="EMBL" id="UPL48833.1"/>
    </source>
</evidence>
<proteinExistence type="predicted"/>
<dbReference type="Proteomes" id="UP000829647">
    <property type="component" value="Chromosome"/>
</dbReference>
<evidence type="ECO:0000313" key="4">
    <source>
        <dbReference type="Proteomes" id="UP000829647"/>
    </source>
</evidence>
<protein>
    <submittedName>
        <fullName evidence="3">Uncharacterized protein</fullName>
    </submittedName>
</protein>
<dbReference type="EMBL" id="CP095848">
    <property type="protein sequence ID" value="UPL48833.1"/>
    <property type="molecule type" value="Genomic_DNA"/>
</dbReference>
<feature type="compositionally biased region" description="Pro residues" evidence="1">
    <location>
        <begin position="34"/>
        <end position="62"/>
    </location>
</feature>
<name>A0ABY4J7N6_9BACT</name>
<dbReference type="RefSeq" id="WP_247975176.1">
    <property type="nucleotide sequence ID" value="NZ_CP095848.1"/>
</dbReference>
<feature type="region of interest" description="Disordered" evidence="1">
    <location>
        <begin position="34"/>
        <end position="84"/>
    </location>
</feature>
<evidence type="ECO:0000256" key="1">
    <source>
        <dbReference type="SAM" id="MobiDB-lite"/>
    </source>
</evidence>
<feature type="transmembrane region" description="Helical" evidence="2">
    <location>
        <begin position="117"/>
        <end position="137"/>
    </location>
</feature>
<dbReference type="PROSITE" id="PS51257">
    <property type="entry name" value="PROKAR_LIPOPROTEIN"/>
    <property type="match status" value="1"/>
</dbReference>
<organism evidence="3 4">
    <name type="scientific">Hymenobacter sublimis</name>
    <dbReference type="NCBI Taxonomy" id="2933777"/>
    <lineage>
        <taxon>Bacteria</taxon>
        <taxon>Pseudomonadati</taxon>
        <taxon>Bacteroidota</taxon>
        <taxon>Cytophagia</taxon>
        <taxon>Cytophagales</taxon>
        <taxon>Hymenobacteraceae</taxon>
        <taxon>Hymenobacter</taxon>
    </lineage>
</organism>
<sequence length="176" mass="19050">MHVFRWCRGWAAIALLATSCRSEQVAFQFRPTPPSVAPAPISVPSPTTPSPAPAPAPAPLEPTPTASVATPARPKTQQLAHLPQPPQQLHRQLLRRHQSQETTARPQAQLPDRRDTWHLLLGGLLIAAGVVTGLLLGGWLGLGVGALIVVLGYYFLVLGLGGKHAWLEIFQEFFNM</sequence>
<keyword evidence="2" id="KW-0812">Transmembrane</keyword>
<evidence type="ECO:0000256" key="2">
    <source>
        <dbReference type="SAM" id="Phobius"/>
    </source>
</evidence>
<feature type="transmembrane region" description="Helical" evidence="2">
    <location>
        <begin position="144"/>
        <end position="166"/>
    </location>
</feature>
<reference evidence="3 4" key="1">
    <citation type="submission" date="2022-04" db="EMBL/GenBank/DDBJ databases">
        <title>Hymenobacter sp. isolated from the air.</title>
        <authorList>
            <person name="Won M."/>
            <person name="Lee C.-M."/>
            <person name="Woen H.-Y."/>
            <person name="Kwon S.-W."/>
        </authorList>
    </citation>
    <scope>NUCLEOTIDE SEQUENCE [LARGE SCALE GENOMIC DNA]</scope>
    <source>
        <strain evidence="4">5516 S-25</strain>
    </source>
</reference>
<keyword evidence="2" id="KW-0472">Membrane</keyword>
<keyword evidence="2" id="KW-1133">Transmembrane helix</keyword>